<keyword evidence="3" id="KW-0862">Zinc</keyword>
<feature type="domain" description="Zinc finger DksA/TraR C4-type" evidence="5">
    <location>
        <begin position="43"/>
        <end position="74"/>
    </location>
</feature>
<dbReference type="Proteomes" id="UP000194450">
    <property type="component" value="Unassembled WGS sequence"/>
</dbReference>
<evidence type="ECO:0000256" key="3">
    <source>
        <dbReference type="ARBA" id="ARBA00022833"/>
    </source>
</evidence>
<sequence>MSLSLSAQQLARIRTKLETRRSENPPAAKAAALEAALERIANGEYGYCVECGDEISAARLSMKPEVALCSDCQALKDEEDDSNT</sequence>
<evidence type="ECO:0000256" key="2">
    <source>
        <dbReference type="ARBA" id="ARBA00022771"/>
    </source>
</evidence>
<dbReference type="PANTHER" id="PTHR33823">
    <property type="entry name" value="RNA POLYMERASE-BINDING TRANSCRIPTION FACTOR DKSA-RELATED"/>
    <property type="match status" value="1"/>
</dbReference>
<keyword evidence="7" id="KW-1185">Reference proteome</keyword>
<dbReference type="PROSITE" id="PS51128">
    <property type="entry name" value="ZF_DKSA_2"/>
    <property type="match status" value="1"/>
</dbReference>
<keyword evidence="1" id="KW-0479">Metal-binding</keyword>
<dbReference type="OrthoDB" id="962301at2"/>
<feature type="zinc finger region" description="dksA C4-type" evidence="4">
    <location>
        <begin position="48"/>
        <end position="72"/>
    </location>
</feature>
<evidence type="ECO:0000259" key="5">
    <source>
        <dbReference type="Pfam" id="PF01258"/>
    </source>
</evidence>
<dbReference type="InterPro" id="IPR000962">
    <property type="entry name" value="Znf_DskA_TraR"/>
</dbReference>
<organism evidence="6 7">
    <name type="scientific">Pseudidiomarina planktonica</name>
    <dbReference type="NCBI Taxonomy" id="1323738"/>
    <lineage>
        <taxon>Bacteria</taxon>
        <taxon>Pseudomonadati</taxon>
        <taxon>Pseudomonadota</taxon>
        <taxon>Gammaproteobacteria</taxon>
        <taxon>Alteromonadales</taxon>
        <taxon>Idiomarinaceae</taxon>
        <taxon>Pseudidiomarina</taxon>
    </lineage>
</organism>
<dbReference type="SUPFAM" id="SSF57716">
    <property type="entry name" value="Glucocorticoid receptor-like (DNA-binding domain)"/>
    <property type="match status" value="1"/>
</dbReference>
<dbReference type="Pfam" id="PF01258">
    <property type="entry name" value="zf-dskA_traR"/>
    <property type="match status" value="1"/>
</dbReference>
<dbReference type="EMBL" id="FXWH01000002">
    <property type="protein sequence ID" value="SMQ79924.1"/>
    <property type="molecule type" value="Genomic_DNA"/>
</dbReference>
<accession>A0A1Y6FWG8</accession>
<dbReference type="AlphaFoldDB" id="A0A1Y6FWG8"/>
<reference evidence="7" key="1">
    <citation type="submission" date="2017-04" db="EMBL/GenBank/DDBJ databases">
        <authorList>
            <person name="Varghese N."/>
            <person name="Submissions S."/>
        </authorList>
    </citation>
    <scope>NUCLEOTIDE SEQUENCE [LARGE SCALE GENOMIC DNA]</scope>
</reference>
<dbReference type="RefSeq" id="WP_086434984.1">
    <property type="nucleotide sequence ID" value="NZ_FXWH01000002.1"/>
</dbReference>
<name>A0A1Y6FWG8_9GAMM</name>
<evidence type="ECO:0000313" key="7">
    <source>
        <dbReference type="Proteomes" id="UP000194450"/>
    </source>
</evidence>
<evidence type="ECO:0000256" key="4">
    <source>
        <dbReference type="PROSITE-ProRule" id="PRU00510"/>
    </source>
</evidence>
<dbReference type="Gene3D" id="1.20.120.910">
    <property type="entry name" value="DksA, coiled-coil domain"/>
    <property type="match status" value="1"/>
</dbReference>
<keyword evidence="2" id="KW-0863">Zinc-finger</keyword>
<protein>
    <submittedName>
        <fullName evidence="6">DksA/traR C4-type zinc finger</fullName>
    </submittedName>
</protein>
<evidence type="ECO:0000313" key="6">
    <source>
        <dbReference type="EMBL" id="SMQ79924.1"/>
    </source>
</evidence>
<dbReference type="GO" id="GO:0008270">
    <property type="term" value="F:zinc ion binding"/>
    <property type="evidence" value="ECO:0007669"/>
    <property type="project" value="UniProtKB-KW"/>
</dbReference>
<proteinExistence type="predicted"/>
<evidence type="ECO:0000256" key="1">
    <source>
        <dbReference type="ARBA" id="ARBA00022723"/>
    </source>
</evidence>
<gene>
    <name evidence="6" type="ORF">SAMN06297229_1846</name>
</gene>